<keyword evidence="1" id="KW-0597">Phosphoprotein</keyword>
<protein>
    <recommendedName>
        <fullName evidence="4">Transcriptional regulator</fullName>
    </recommendedName>
</protein>
<organism evidence="2 3">
    <name type="scientific">Vibrio bivalvicida</name>
    <dbReference type="NCBI Taxonomy" id="1276888"/>
    <lineage>
        <taxon>Bacteria</taxon>
        <taxon>Pseudomonadati</taxon>
        <taxon>Pseudomonadota</taxon>
        <taxon>Gammaproteobacteria</taxon>
        <taxon>Vibrionales</taxon>
        <taxon>Vibrionaceae</taxon>
        <taxon>Vibrio</taxon>
        <taxon>Vibrio oreintalis group</taxon>
    </lineage>
</organism>
<dbReference type="RefSeq" id="WP_054963218.1">
    <property type="nucleotide sequence ID" value="NZ_LLEI02000020.1"/>
</dbReference>
<name>A0A177Y370_9VIBR</name>
<evidence type="ECO:0000313" key="2">
    <source>
        <dbReference type="EMBL" id="OAJ95319.1"/>
    </source>
</evidence>
<evidence type="ECO:0000256" key="1">
    <source>
        <dbReference type="PIRSR" id="PIRSR602187-50"/>
    </source>
</evidence>
<dbReference type="InterPro" id="IPR011322">
    <property type="entry name" value="N-reg_PII-like_a/b"/>
</dbReference>
<dbReference type="InterPro" id="IPR002187">
    <property type="entry name" value="N-reg_PII"/>
</dbReference>
<dbReference type="GO" id="GO:0006808">
    <property type="term" value="P:regulation of nitrogen utilization"/>
    <property type="evidence" value="ECO:0007669"/>
    <property type="project" value="InterPro"/>
</dbReference>
<dbReference type="GO" id="GO:0030234">
    <property type="term" value="F:enzyme regulator activity"/>
    <property type="evidence" value="ECO:0007669"/>
    <property type="project" value="InterPro"/>
</dbReference>
<sequence length="113" mass="12593">MIDKISVIFQEQKLEDIESVLAEEGVRNFTIYQVQGRGSHANLIDTHALNTHYQLDVFIGHSHTQSLVGALLDTLCVSQEGNGVTSVIENVLLFDNNTKNQISNPSYNHKLDV</sequence>
<feature type="modified residue" description="O-UMP-tyrosine" evidence="1">
    <location>
        <position position="53"/>
    </location>
</feature>
<accession>A0A177Y370</accession>
<dbReference type="SUPFAM" id="SSF54913">
    <property type="entry name" value="GlnB-like"/>
    <property type="match status" value="1"/>
</dbReference>
<dbReference type="Gene3D" id="3.30.70.120">
    <property type="match status" value="1"/>
</dbReference>
<evidence type="ECO:0008006" key="4">
    <source>
        <dbReference type="Google" id="ProtNLM"/>
    </source>
</evidence>
<proteinExistence type="predicted"/>
<dbReference type="EMBL" id="LLEI02000020">
    <property type="protein sequence ID" value="OAJ95319.1"/>
    <property type="molecule type" value="Genomic_DNA"/>
</dbReference>
<gene>
    <name evidence="2" type="ORF">APB76_04965</name>
</gene>
<comment type="caution">
    <text evidence="2">The sequence shown here is derived from an EMBL/GenBank/DDBJ whole genome shotgun (WGS) entry which is preliminary data.</text>
</comment>
<dbReference type="InterPro" id="IPR015867">
    <property type="entry name" value="N-reg_PII/ATP_PRibTrfase_C"/>
</dbReference>
<reference evidence="2 3" key="1">
    <citation type="journal article" date="2016" name="Syst. Appl. Microbiol.">
        <title>Vibrio bivalvicida sp. nov., a novel larval pathogen for bivalve molluscs reared in a hatchery.</title>
        <authorList>
            <person name="Dubert J."/>
            <person name="Romalde J.L."/>
            <person name="Prado S."/>
            <person name="Barja J.L."/>
        </authorList>
    </citation>
    <scope>NUCLEOTIDE SEQUENCE [LARGE SCALE GENOMIC DNA]</scope>
    <source>
        <strain evidence="2 3">605</strain>
    </source>
</reference>
<dbReference type="Proteomes" id="UP000078406">
    <property type="component" value="Unassembled WGS sequence"/>
</dbReference>
<evidence type="ECO:0000313" key="3">
    <source>
        <dbReference type="Proteomes" id="UP000078406"/>
    </source>
</evidence>
<dbReference type="Pfam" id="PF00543">
    <property type="entry name" value="P-II"/>
    <property type="match status" value="1"/>
</dbReference>
<dbReference type="AlphaFoldDB" id="A0A177Y370"/>